<dbReference type="GO" id="GO:0016787">
    <property type="term" value="F:hydrolase activity"/>
    <property type="evidence" value="ECO:0007669"/>
    <property type="project" value="UniProtKB-KW"/>
</dbReference>
<keyword evidence="9" id="KW-1185">Reference proteome</keyword>
<accession>A0A9W6LL96</accession>
<dbReference type="PANTHER" id="PTHR34873">
    <property type="entry name" value="SSR1766 PROTEIN"/>
    <property type="match status" value="1"/>
</dbReference>
<keyword evidence="5" id="KW-0378">Hydrolase</keyword>
<evidence type="ECO:0000313" key="9">
    <source>
        <dbReference type="Proteomes" id="UP001144297"/>
    </source>
</evidence>
<evidence type="ECO:0000256" key="4">
    <source>
        <dbReference type="ARBA" id="ARBA00022759"/>
    </source>
</evidence>
<dbReference type="GO" id="GO:0003729">
    <property type="term" value="F:mRNA binding"/>
    <property type="evidence" value="ECO:0007669"/>
    <property type="project" value="InterPro"/>
</dbReference>
<evidence type="ECO:0000256" key="5">
    <source>
        <dbReference type="ARBA" id="ARBA00022801"/>
    </source>
</evidence>
<dbReference type="Pfam" id="PF07927">
    <property type="entry name" value="HicA_toxin"/>
    <property type="match status" value="1"/>
</dbReference>
<comment type="similarity">
    <text evidence="1">Belongs to the HicA mRNA interferase family.</text>
</comment>
<dbReference type="InterPro" id="IPR012933">
    <property type="entry name" value="HicA_mRNA_interferase"/>
</dbReference>
<keyword evidence="7" id="KW-0346">Stress response</keyword>
<gene>
    <name evidence="8" type="ORF">TISLANDTSLP1_13230</name>
</gene>
<dbReference type="InterPro" id="IPR038570">
    <property type="entry name" value="HicA_sf"/>
</dbReference>
<protein>
    <recommendedName>
        <fullName evidence="10">Type II toxin-antitoxin system HicA family toxin</fullName>
    </recommendedName>
</protein>
<dbReference type="Proteomes" id="UP001144297">
    <property type="component" value="Unassembled WGS sequence"/>
</dbReference>
<dbReference type="SUPFAM" id="SSF54786">
    <property type="entry name" value="YcfA/nrd intein domain"/>
    <property type="match status" value="1"/>
</dbReference>
<evidence type="ECO:0000256" key="2">
    <source>
        <dbReference type="ARBA" id="ARBA00022649"/>
    </source>
</evidence>
<proteinExistence type="inferred from homology"/>
<dbReference type="PANTHER" id="PTHR34873:SF3">
    <property type="entry name" value="ADDICTION MODULE TOXIN, HICA FAMILY"/>
    <property type="match status" value="1"/>
</dbReference>
<dbReference type="Gene3D" id="3.30.920.30">
    <property type="entry name" value="Hypothetical protein"/>
    <property type="match status" value="1"/>
</dbReference>
<evidence type="ECO:0000256" key="3">
    <source>
        <dbReference type="ARBA" id="ARBA00022722"/>
    </source>
</evidence>
<keyword evidence="3" id="KW-0540">Nuclease</keyword>
<sequence>MHKLPAITGKDFVKFLESIGFKVIRTKGSHVRLKNEDGRATTVPLHGNEILPKGLLRKIIREDLEISLEEFLILFNKFKK</sequence>
<evidence type="ECO:0000256" key="1">
    <source>
        <dbReference type="ARBA" id="ARBA00006620"/>
    </source>
</evidence>
<organism evidence="8 9">
    <name type="scientific">Thermodesulfovibrio yellowstonii</name>
    <dbReference type="NCBI Taxonomy" id="28262"/>
    <lineage>
        <taxon>Bacteria</taxon>
        <taxon>Pseudomonadati</taxon>
        <taxon>Nitrospirota</taxon>
        <taxon>Thermodesulfovibrionia</taxon>
        <taxon>Thermodesulfovibrionales</taxon>
        <taxon>Thermodesulfovibrionaceae</taxon>
        <taxon>Thermodesulfovibrio</taxon>
    </lineage>
</organism>
<comment type="caution">
    <text evidence="8">The sequence shown here is derived from an EMBL/GenBank/DDBJ whole genome shotgun (WGS) entry which is preliminary data.</text>
</comment>
<reference evidence="8" key="1">
    <citation type="submission" date="2022-12" db="EMBL/GenBank/DDBJ databases">
        <title>Reference genome sequencing for broad-spectrum identification of bacterial and archaeal isolates by mass spectrometry.</title>
        <authorList>
            <person name="Sekiguchi Y."/>
            <person name="Tourlousse D.M."/>
        </authorList>
    </citation>
    <scope>NUCLEOTIDE SEQUENCE</scope>
    <source>
        <strain evidence="8">TSL-P1</strain>
    </source>
</reference>
<evidence type="ECO:0000256" key="7">
    <source>
        <dbReference type="ARBA" id="ARBA00023016"/>
    </source>
</evidence>
<dbReference type="EMBL" id="BSDX01000001">
    <property type="protein sequence ID" value="GLI53630.1"/>
    <property type="molecule type" value="Genomic_DNA"/>
</dbReference>
<evidence type="ECO:0008006" key="10">
    <source>
        <dbReference type="Google" id="ProtNLM"/>
    </source>
</evidence>
<dbReference type="AlphaFoldDB" id="A0A9W6LL96"/>
<keyword evidence="2" id="KW-1277">Toxin-antitoxin system</keyword>
<dbReference type="GO" id="GO:0004519">
    <property type="term" value="F:endonuclease activity"/>
    <property type="evidence" value="ECO:0007669"/>
    <property type="project" value="UniProtKB-KW"/>
</dbReference>
<name>A0A9W6LL96_9BACT</name>
<keyword evidence="6" id="KW-0694">RNA-binding</keyword>
<evidence type="ECO:0000313" key="8">
    <source>
        <dbReference type="EMBL" id="GLI53630.1"/>
    </source>
</evidence>
<keyword evidence="4" id="KW-0255">Endonuclease</keyword>
<evidence type="ECO:0000256" key="6">
    <source>
        <dbReference type="ARBA" id="ARBA00022884"/>
    </source>
</evidence>